<dbReference type="SMART" id="SM00220">
    <property type="entry name" value="S_TKc"/>
    <property type="match status" value="1"/>
</dbReference>
<dbReference type="SUPFAM" id="SSF56112">
    <property type="entry name" value="Protein kinase-like (PK-like)"/>
    <property type="match status" value="1"/>
</dbReference>
<evidence type="ECO:0000313" key="11">
    <source>
        <dbReference type="EMBL" id="TWU02532.1"/>
    </source>
</evidence>
<dbReference type="Pfam" id="PF00069">
    <property type="entry name" value="Pkinase"/>
    <property type="match status" value="1"/>
</dbReference>
<evidence type="ECO:0000256" key="8">
    <source>
        <dbReference type="PROSITE-ProRule" id="PRU10141"/>
    </source>
</evidence>
<organism evidence="11 12">
    <name type="scientific">Stieleria varia</name>
    <dbReference type="NCBI Taxonomy" id="2528005"/>
    <lineage>
        <taxon>Bacteria</taxon>
        <taxon>Pseudomonadati</taxon>
        <taxon>Planctomycetota</taxon>
        <taxon>Planctomycetia</taxon>
        <taxon>Pirellulales</taxon>
        <taxon>Pirellulaceae</taxon>
        <taxon>Stieleria</taxon>
    </lineage>
</organism>
<keyword evidence="3 8" id="KW-0547">Nucleotide-binding</keyword>
<dbReference type="PROSITE" id="PS00107">
    <property type="entry name" value="PROTEIN_KINASE_ATP"/>
    <property type="match status" value="1"/>
</dbReference>
<evidence type="ECO:0000256" key="3">
    <source>
        <dbReference type="ARBA" id="ARBA00022741"/>
    </source>
</evidence>
<feature type="binding site" evidence="8">
    <location>
        <position position="110"/>
    </location>
    <ligand>
        <name>ATP</name>
        <dbReference type="ChEBI" id="CHEBI:30616"/>
    </ligand>
</feature>
<proteinExistence type="predicted"/>
<evidence type="ECO:0000256" key="6">
    <source>
        <dbReference type="ARBA" id="ARBA00047899"/>
    </source>
</evidence>
<keyword evidence="12" id="KW-1185">Reference proteome</keyword>
<dbReference type="PROSITE" id="PS00108">
    <property type="entry name" value="PROTEIN_KINASE_ST"/>
    <property type="match status" value="1"/>
</dbReference>
<evidence type="ECO:0000259" key="10">
    <source>
        <dbReference type="PROSITE" id="PS50011"/>
    </source>
</evidence>
<dbReference type="EMBL" id="SJPN01000004">
    <property type="protein sequence ID" value="TWU02532.1"/>
    <property type="molecule type" value="Genomic_DNA"/>
</dbReference>
<dbReference type="OrthoDB" id="6111975at2"/>
<keyword evidence="9" id="KW-1133">Transmembrane helix</keyword>
<evidence type="ECO:0000256" key="1">
    <source>
        <dbReference type="ARBA" id="ARBA00022527"/>
    </source>
</evidence>
<accession>A0A5C6AU37</accession>
<comment type="catalytic activity">
    <reaction evidence="6">
        <text>L-threonyl-[protein] + ATP = O-phospho-L-threonyl-[protein] + ADP + H(+)</text>
        <dbReference type="Rhea" id="RHEA:46608"/>
        <dbReference type="Rhea" id="RHEA-COMP:11060"/>
        <dbReference type="Rhea" id="RHEA-COMP:11605"/>
        <dbReference type="ChEBI" id="CHEBI:15378"/>
        <dbReference type="ChEBI" id="CHEBI:30013"/>
        <dbReference type="ChEBI" id="CHEBI:30616"/>
        <dbReference type="ChEBI" id="CHEBI:61977"/>
        <dbReference type="ChEBI" id="CHEBI:456216"/>
        <dbReference type="EC" id="2.7.11.1"/>
    </reaction>
</comment>
<reference evidence="11 12" key="1">
    <citation type="submission" date="2019-02" db="EMBL/GenBank/DDBJ databases">
        <title>Deep-cultivation of Planctomycetes and their phenomic and genomic characterization uncovers novel biology.</title>
        <authorList>
            <person name="Wiegand S."/>
            <person name="Jogler M."/>
            <person name="Boedeker C."/>
            <person name="Pinto D."/>
            <person name="Vollmers J."/>
            <person name="Rivas-Marin E."/>
            <person name="Kohn T."/>
            <person name="Peeters S.H."/>
            <person name="Heuer A."/>
            <person name="Rast P."/>
            <person name="Oberbeckmann S."/>
            <person name="Bunk B."/>
            <person name="Jeske O."/>
            <person name="Meyerdierks A."/>
            <person name="Storesund J.E."/>
            <person name="Kallscheuer N."/>
            <person name="Luecker S."/>
            <person name="Lage O.M."/>
            <person name="Pohl T."/>
            <person name="Merkel B.J."/>
            <person name="Hornburger P."/>
            <person name="Mueller R.-W."/>
            <person name="Bruemmer F."/>
            <person name="Labrenz M."/>
            <person name="Spormann A.M."/>
            <person name="Op Den Camp H."/>
            <person name="Overmann J."/>
            <person name="Amann R."/>
            <person name="Jetten M.S.M."/>
            <person name="Mascher T."/>
            <person name="Medema M.H."/>
            <person name="Devos D.P."/>
            <person name="Kaster A.-K."/>
            <person name="Ovreas L."/>
            <person name="Rohde M."/>
            <person name="Galperin M.Y."/>
            <person name="Jogler C."/>
        </authorList>
    </citation>
    <scope>NUCLEOTIDE SEQUENCE [LARGE SCALE GENOMIC DNA]</scope>
    <source>
        <strain evidence="11 12">Pla52n</strain>
    </source>
</reference>
<evidence type="ECO:0000256" key="2">
    <source>
        <dbReference type="ARBA" id="ARBA00022679"/>
    </source>
</evidence>
<keyword evidence="2 11" id="KW-0808">Transferase</keyword>
<dbReference type="EC" id="2.7.11.1" evidence="11"/>
<feature type="transmembrane region" description="Helical" evidence="9">
    <location>
        <begin position="427"/>
        <end position="445"/>
    </location>
</feature>
<dbReference type="InterPro" id="IPR011009">
    <property type="entry name" value="Kinase-like_dom_sf"/>
</dbReference>
<dbReference type="GO" id="GO:0106310">
    <property type="term" value="F:protein serine kinase activity"/>
    <property type="evidence" value="ECO:0007669"/>
    <property type="project" value="RHEA"/>
</dbReference>
<dbReference type="Proteomes" id="UP000320176">
    <property type="component" value="Unassembled WGS sequence"/>
</dbReference>
<dbReference type="AlphaFoldDB" id="A0A5C6AU37"/>
<feature type="transmembrane region" description="Helical" evidence="9">
    <location>
        <begin position="373"/>
        <end position="394"/>
    </location>
</feature>
<comment type="catalytic activity">
    <reaction evidence="7">
        <text>L-seryl-[protein] + ATP = O-phospho-L-seryl-[protein] + ADP + H(+)</text>
        <dbReference type="Rhea" id="RHEA:17989"/>
        <dbReference type="Rhea" id="RHEA-COMP:9863"/>
        <dbReference type="Rhea" id="RHEA-COMP:11604"/>
        <dbReference type="ChEBI" id="CHEBI:15378"/>
        <dbReference type="ChEBI" id="CHEBI:29999"/>
        <dbReference type="ChEBI" id="CHEBI:30616"/>
        <dbReference type="ChEBI" id="CHEBI:83421"/>
        <dbReference type="ChEBI" id="CHEBI:456216"/>
        <dbReference type="EC" id="2.7.11.1"/>
    </reaction>
</comment>
<evidence type="ECO:0000256" key="5">
    <source>
        <dbReference type="ARBA" id="ARBA00022840"/>
    </source>
</evidence>
<evidence type="ECO:0000256" key="4">
    <source>
        <dbReference type="ARBA" id="ARBA00022777"/>
    </source>
</evidence>
<dbReference type="InterPro" id="IPR000719">
    <property type="entry name" value="Prot_kinase_dom"/>
</dbReference>
<feature type="transmembrane region" description="Helical" evidence="9">
    <location>
        <begin position="465"/>
        <end position="485"/>
    </location>
</feature>
<dbReference type="RefSeq" id="WP_146520842.1">
    <property type="nucleotide sequence ID" value="NZ_CP151726.1"/>
</dbReference>
<keyword evidence="4 11" id="KW-0418">Kinase</keyword>
<feature type="domain" description="Protein kinase" evidence="10">
    <location>
        <begin position="81"/>
        <end position="340"/>
    </location>
</feature>
<protein>
    <submittedName>
        <fullName evidence="11">Serine/threonine-protein kinase PknB</fullName>
        <ecNumber evidence="11">2.7.11.1</ecNumber>
    </submittedName>
</protein>
<feature type="transmembrane region" description="Helical" evidence="9">
    <location>
        <begin position="552"/>
        <end position="572"/>
    </location>
</feature>
<dbReference type="InterPro" id="IPR017441">
    <property type="entry name" value="Protein_kinase_ATP_BS"/>
</dbReference>
<keyword evidence="5 8" id="KW-0067">ATP-binding</keyword>
<dbReference type="FunFam" id="3.30.200.20:FF:000035">
    <property type="entry name" value="Serine/threonine protein kinase Stk1"/>
    <property type="match status" value="1"/>
</dbReference>
<keyword evidence="9" id="KW-0472">Membrane</keyword>
<comment type="caution">
    <text evidence="11">The sequence shown here is derived from an EMBL/GenBank/DDBJ whole genome shotgun (WGS) entry which is preliminary data.</text>
</comment>
<dbReference type="Gene3D" id="1.10.510.10">
    <property type="entry name" value="Transferase(Phosphotransferase) domain 1"/>
    <property type="match status" value="1"/>
</dbReference>
<gene>
    <name evidence="11" type="primary">pknB_29</name>
    <name evidence="11" type="ORF">Pla52n_35820</name>
</gene>
<dbReference type="PANTHER" id="PTHR43289">
    <property type="entry name" value="MITOGEN-ACTIVATED PROTEIN KINASE KINASE KINASE 20-RELATED"/>
    <property type="match status" value="1"/>
</dbReference>
<dbReference type="Gene3D" id="3.30.200.20">
    <property type="entry name" value="Phosphorylase Kinase, domain 1"/>
    <property type="match status" value="1"/>
</dbReference>
<name>A0A5C6AU37_9BACT</name>
<dbReference type="InterPro" id="IPR008271">
    <property type="entry name" value="Ser/Thr_kinase_AS"/>
</dbReference>
<evidence type="ECO:0000313" key="12">
    <source>
        <dbReference type="Proteomes" id="UP000320176"/>
    </source>
</evidence>
<dbReference type="PROSITE" id="PS50011">
    <property type="entry name" value="PROTEIN_KINASE_DOM"/>
    <property type="match status" value="1"/>
</dbReference>
<keyword evidence="1" id="KW-0723">Serine/threonine-protein kinase</keyword>
<dbReference type="CDD" id="cd14014">
    <property type="entry name" value="STKc_PknB_like"/>
    <property type="match status" value="1"/>
</dbReference>
<keyword evidence="9" id="KW-0812">Transmembrane</keyword>
<dbReference type="GO" id="GO:0005524">
    <property type="term" value="F:ATP binding"/>
    <property type="evidence" value="ECO:0007669"/>
    <property type="project" value="UniProtKB-UniRule"/>
</dbReference>
<dbReference type="GO" id="GO:0004674">
    <property type="term" value="F:protein serine/threonine kinase activity"/>
    <property type="evidence" value="ECO:0007669"/>
    <property type="project" value="UniProtKB-KW"/>
</dbReference>
<evidence type="ECO:0000256" key="7">
    <source>
        <dbReference type="ARBA" id="ARBA00048679"/>
    </source>
</evidence>
<sequence length="719" mass="79674">MSSESHQPTQPHRCPQCGSHLPFTSSERTPCPVCLMKLGLESCADPTSDAAANGGPAETIASNGGFEAPEIDQLQPHFAQFQFIRLLGKGGMGAVYEAKQTTLDRTVAVKIIHPAAAADKNFAERFQREARSLAKLSHPNIVTVHDFGEVSIQGKSGEARKLYFIVMEHVDGANLRELMRTKELTQAESLRIVPAICDALQYAHDSGIVHRDIKPENILVDRTGRVKIADFGLAKLVGGLQKDRTLTGEFQAMGTMHYMAPEQLEKPLEVDHRADIYALGVTLYELLTGELPLGRFLPPSQRVQVDVRLDEIVLKSMDREPGRRYQHVSDVKTDVEHVSASTATQTENQDAPTIQRKTYLSSIAATWVGLPDFLRFIGHLILSFGILFCLIRFLGFQLDPSNGEVHFRFGGPQPWMTIDMTPTSSSVHWHLTLSALVGLAAYGLFKLDSWLTTIEGKSYPSEIWLGFGIGLFYYWFLGICSIGLGNNARLAPEGSPLSMLHLGAQGMARLISAIGFLIMIGCLVRISWEAKQNAIAQNGKSHTPRLFHSKEGLIAIGIAVATSLALIAFVVINMRAIPVAERNQADWETMLLGDWTASNDTDGGPKHTLLFLESGEFMEFGRMEISLGDSPKIAVTKDLDDDGKEDFVPVRFTGWWKRKGDQLVTQITSSTIHTFNEESPSGRRLFDIKELTPHKLSLAMIDDAKLEIERWTFFRPKDH</sequence>
<evidence type="ECO:0000256" key="9">
    <source>
        <dbReference type="SAM" id="Phobius"/>
    </source>
</evidence>
<feature type="transmembrane region" description="Helical" evidence="9">
    <location>
        <begin position="506"/>
        <end position="528"/>
    </location>
</feature>
<dbReference type="PANTHER" id="PTHR43289:SF6">
    <property type="entry name" value="SERINE_THREONINE-PROTEIN KINASE NEKL-3"/>
    <property type="match status" value="1"/>
</dbReference>